<organism evidence="2 3">
    <name type="scientific">Rubripirellula lacrimiformis</name>
    <dbReference type="NCBI Taxonomy" id="1930273"/>
    <lineage>
        <taxon>Bacteria</taxon>
        <taxon>Pseudomonadati</taxon>
        <taxon>Planctomycetota</taxon>
        <taxon>Planctomycetia</taxon>
        <taxon>Pirellulales</taxon>
        <taxon>Pirellulaceae</taxon>
        <taxon>Rubripirellula</taxon>
    </lineage>
</organism>
<dbReference type="AlphaFoldDB" id="A0A517N3P9"/>
<evidence type="ECO:0000313" key="2">
    <source>
        <dbReference type="EMBL" id="QDT01769.1"/>
    </source>
</evidence>
<keyword evidence="1" id="KW-0812">Transmembrane</keyword>
<keyword evidence="1" id="KW-0472">Membrane</keyword>
<dbReference type="KEGG" id="rlc:K227x_01370"/>
<gene>
    <name evidence="2" type="ORF">K227x_01370</name>
</gene>
<feature type="transmembrane region" description="Helical" evidence="1">
    <location>
        <begin position="135"/>
        <end position="154"/>
    </location>
</feature>
<evidence type="ECO:0000256" key="1">
    <source>
        <dbReference type="SAM" id="Phobius"/>
    </source>
</evidence>
<feature type="transmembrane region" description="Helical" evidence="1">
    <location>
        <begin position="101"/>
        <end position="123"/>
    </location>
</feature>
<reference evidence="2 3" key="1">
    <citation type="submission" date="2019-02" db="EMBL/GenBank/DDBJ databases">
        <title>Deep-cultivation of Planctomycetes and their phenomic and genomic characterization uncovers novel biology.</title>
        <authorList>
            <person name="Wiegand S."/>
            <person name="Jogler M."/>
            <person name="Boedeker C."/>
            <person name="Pinto D."/>
            <person name="Vollmers J."/>
            <person name="Rivas-Marin E."/>
            <person name="Kohn T."/>
            <person name="Peeters S.H."/>
            <person name="Heuer A."/>
            <person name="Rast P."/>
            <person name="Oberbeckmann S."/>
            <person name="Bunk B."/>
            <person name="Jeske O."/>
            <person name="Meyerdierks A."/>
            <person name="Storesund J.E."/>
            <person name="Kallscheuer N."/>
            <person name="Luecker S."/>
            <person name="Lage O.M."/>
            <person name="Pohl T."/>
            <person name="Merkel B.J."/>
            <person name="Hornburger P."/>
            <person name="Mueller R.-W."/>
            <person name="Bruemmer F."/>
            <person name="Labrenz M."/>
            <person name="Spormann A.M."/>
            <person name="Op den Camp H."/>
            <person name="Overmann J."/>
            <person name="Amann R."/>
            <person name="Jetten M.S.M."/>
            <person name="Mascher T."/>
            <person name="Medema M.H."/>
            <person name="Devos D.P."/>
            <person name="Kaster A.-K."/>
            <person name="Ovreas L."/>
            <person name="Rohde M."/>
            <person name="Galperin M.Y."/>
            <person name="Jogler C."/>
        </authorList>
    </citation>
    <scope>NUCLEOTIDE SEQUENCE [LARGE SCALE GENOMIC DNA]</scope>
    <source>
        <strain evidence="2 3">K22_7</strain>
    </source>
</reference>
<accession>A0A517N3P9</accession>
<feature type="transmembrane region" description="Helical" evidence="1">
    <location>
        <begin position="166"/>
        <end position="188"/>
    </location>
</feature>
<proteinExistence type="predicted"/>
<keyword evidence="3" id="KW-1185">Reference proteome</keyword>
<evidence type="ECO:0000313" key="3">
    <source>
        <dbReference type="Proteomes" id="UP000318538"/>
    </source>
</evidence>
<keyword evidence="1" id="KW-1133">Transmembrane helix</keyword>
<dbReference type="Proteomes" id="UP000318538">
    <property type="component" value="Chromosome"/>
</dbReference>
<dbReference type="EMBL" id="CP036525">
    <property type="protein sequence ID" value="QDT01769.1"/>
    <property type="molecule type" value="Genomic_DNA"/>
</dbReference>
<protein>
    <submittedName>
        <fullName evidence="2">Uncharacterized protein</fullName>
    </submittedName>
</protein>
<name>A0A517N3P9_9BACT</name>
<sequence length="212" mass="23136">MECRKPLTFRLHACLSLIAAFAFLGVDGYHTGWNATMPGSHGDYFGNAPNINWTHGWPLQFCVRSSCYPVALGPGKPNPKISYGPVALYSRWPIDNAPVKAFHLSAFLVDLAVLACLVAGVWLGLGKIPLFPVRFSTRSMLLLTLIAALVSARAVALRVPVTEPRYFFQVAAYTVVLAGALISLFYVAKLCLLRLIPSLVARKFEQPSNESG</sequence>